<evidence type="ECO:0000313" key="5">
    <source>
        <dbReference type="RefSeq" id="XP_021864582.1"/>
    </source>
</evidence>
<evidence type="ECO:0000256" key="2">
    <source>
        <dbReference type="SAM" id="MobiDB-lite"/>
    </source>
</evidence>
<dbReference type="AlphaFoldDB" id="A0A9R0JAQ8"/>
<dbReference type="OrthoDB" id="1938170at2759"/>
<dbReference type="InterPro" id="IPR040256">
    <property type="entry name" value="At4g02000-like"/>
</dbReference>
<protein>
    <recommendedName>
        <fullName evidence="3">CCHC-type domain-containing protein</fullName>
    </recommendedName>
</protein>
<dbReference type="GO" id="GO:0008270">
    <property type="term" value="F:zinc ion binding"/>
    <property type="evidence" value="ECO:0007669"/>
    <property type="project" value="UniProtKB-KW"/>
</dbReference>
<keyword evidence="4" id="KW-1185">Reference proteome</keyword>
<reference evidence="4" key="1">
    <citation type="journal article" date="2021" name="Nat. Commun.">
        <title>Genomic analyses provide insights into spinach domestication and the genetic basis of agronomic traits.</title>
        <authorList>
            <person name="Cai X."/>
            <person name="Sun X."/>
            <person name="Xu C."/>
            <person name="Sun H."/>
            <person name="Wang X."/>
            <person name="Ge C."/>
            <person name="Zhang Z."/>
            <person name="Wang Q."/>
            <person name="Fei Z."/>
            <person name="Jiao C."/>
            <person name="Wang Q."/>
        </authorList>
    </citation>
    <scope>NUCLEOTIDE SEQUENCE [LARGE SCALE GENOMIC DNA]</scope>
    <source>
        <strain evidence="4">cv. Varoflay</strain>
    </source>
</reference>
<keyword evidence="1" id="KW-0863">Zinc-finger</keyword>
<proteinExistence type="predicted"/>
<dbReference type="PANTHER" id="PTHR31286:SF153">
    <property type="entry name" value="DUF4283 DOMAIN PROTEIN"/>
    <property type="match status" value="1"/>
</dbReference>
<feature type="domain" description="CCHC-type" evidence="3">
    <location>
        <begin position="150"/>
        <end position="165"/>
    </location>
</feature>
<keyword evidence="1" id="KW-0479">Metal-binding</keyword>
<reference evidence="5" key="2">
    <citation type="submission" date="2025-08" db="UniProtKB">
        <authorList>
            <consortium name="RefSeq"/>
        </authorList>
    </citation>
    <scope>IDENTIFICATION</scope>
    <source>
        <tissue evidence="5">Leaf</tissue>
    </source>
</reference>
<dbReference type="KEGG" id="soe:110778918"/>
<dbReference type="GO" id="GO:0003676">
    <property type="term" value="F:nucleic acid binding"/>
    <property type="evidence" value="ECO:0007669"/>
    <property type="project" value="InterPro"/>
</dbReference>
<dbReference type="PROSITE" id="PS50158">
    <property type="entry name" value="ZF_CCHC"/>
    <property type="match status" value="1"/>
</dbReference>
<dbReference type="InterPro" id="IPR025836">
    <property type="entry name" value="Zn_knuckle_CX2CX4HX4C"/>
</dbReference>
<name>A0A9R0JAQ8_SPIOL</name>
<dbReference type="PANTHER" id="PTHR31286">
    <property type="entry name" value="GLYCINE-RICH CELL WALL STRUCTURAL PROTEIN 1.8-LIKE"/>
    <property type="match status" value="1"/>
</dbReference>
<evidence type="ECO:0000313" key="4">
    <source>
        <dbReference type="Proteomes" id="UP000813463"/>
    </source>
</evidence>
<keyword evidence="1" id="KW-0862">Zinc</keyword>
<sequence>MRKIWNPKHGMDAKCLEKNMFFFQFHHWRDKEFAMEAQPWHFDKHILALCDVKGDLKPSEYPLHLVPFWVRVYDLPIMGRNNEANAKIIGNKLGEFMKVDQSDIVGINKSLRIRVMIDVQKPLKDEIEIKMRGAIVEKVEVWYKKLPIFCYVCGKLGHGEKDCESISSPTTRDYKFSEKLRASPWIVNKGDGKEYRREGKTCARNLFVIKKKNDPPNTAVELEKRVDLVVEKFGSVKLDAEKAHEKVNEENCDSRVEGIGSDALQETTRNNVVVQAGNMLSFNIGSNSNCGRKFRRVKRAAVKETGPNDTRQEGEKGGSGGKRKHFMEIDEFNAQKTSRVEDKEEDDSINHSVAVAAVQSREQQ</sequence>
<dbReference type="Proteomes" id="UP000813463">
    <property type="component" value="Chromosome 2"/>
</dbReference>
<gene>
    <name evidence="5" type="primary">LOC110778918</name>
</gene>
<dbReference type="RefSeq" id="XP_021864582.1">
    <property type="nucleotide sequence ID" value="XM_022008890.1"/>
</dbReference>
<accession>A0A9R0JAQ8</accession>
<dbReference type="Pfam" id="PF14392">
    <property type="entry name" value="zf-CCHC_4"/>
    <property type="match status" value="1"/>
</dbReference>
<dbReference type="InterPro" id="IPR001878">
    <property type="entry name" value="Znf_CCHC"/>
</dbReference>
<feature type="region of interest" description="Disordered" evidence="2">
    <location>
        <begin position="302"/>
        <end position="350"/>
    </location>
</feature>
<evidence type="ECO:0000259" key="3">
    <source>
        <dbReference type="PROSITE" id="PS50158"/>
    </source>
</evidence>
<evidence type="ECO:0000256" key="1">
    <source>
        <dbReference type="PROSITE-ProRule" id="PRU00047"/>
    </source>
</evidence>
<organism evidence="4 5">
    <name type="scientific">Spinacia oleracea</name>
    <name type="common">Spinach</name>
    <dbReference type="NCBI Taxonomy" id="3562"/>
    <lineage>
        <taxon>Eukaryota</taxon>
        <taxon>Viridiplantae</taxon>
        <taxon>Streptophyta</taxon>
        <taxon>Embryophyta</taxon>
        <taxon>Tracheophyta</taxon>
        <taxon>Spermatophyta</taxon>
        <taxon>Magnoliopsida</taxon>
        <taxon>eudicotyledons</taxon>
        <taxon>Gunneridae</taxon>
        <taxon>Pentapetalae</taxon>
        <taxon>Caryophyllales</taxon>
        <taxon>Chenopodiaceae</taxon>
        <taxon>Chenopodioideae</taxon>
        <taxon>Anserineae</taxon>
        <taxon>Spinacia</taxon>
    </lineage>
</organism>